<dbReference type="Proteomes" id="UP000677228">
    <property type="component" value="Unassembled WGS sequence"/>
</dbReference>
<dbReference type="Proteomes" id="UP000681722">
    <property type="component" value="Unassembled WGS sequence"/>
</dbReference>
<dbReference type="Proteomes" id="UP000663829">
    <property type="component" value="Unassembled WGS sequence"/>
</dbReference>
<sequence length="238" mass="26720">ESLLHSTIELINHFSSCYESLKHQLQHEARAKGGNNNGRPRQGRLRPLMINHSTGGPQINACVGIAPVPAAKANDLTIVYEEKLRRLKKMRPELFDKNGSLISTNTTSHRTSVLSSKKSESSFRTPYNTIRTENNGAFDDRRTFLTEFSAEDDIEEEQNGGGDHQERVEDGKAEKPPLQQSETEKVNNYLNSNETMRNYVIKLVEIKKRPTSAATTTVTSNTNKFNTKFHRGTTAKSS</sequence>
<evidence type="ECO:0000313" key="3">
    <source>
        <dbReference type="EMBL" id="CAF1302771.1"/>
    </source>
</evidence>
<dbReference type="OrthoDB" id="10017966at2759"/>
<feature type="compositionally biased region" description="Polar residues" evidence="1">
    <location>
        <begin position="178"/>
        <end position="191"/>
    </location>
</feature>
<comment type="caution">
    <text evidence="3">The sequence shown here is derived from an EMBL/GenBank/DDBJ whole genome shotgun (WGS) entry which is preliminary data.</text>
</comment>
<feature type="region of interest" description="Disordered" evidence="1">
    <location>
        <begin position="150"/>
        <end position="191"/>
    </location>
</feature>
<organism evidence="3 6">
    <name type="scientific">Didymodactylos carnosus</name>
    <dbReference type="NCBI Taxonomy" id="1234261"/>
    <lineage>
        <taxon>Eukaryota</taxon>
        <taxon>Metazoa</taxon>
        <taxon>Spiralia</taxon>
        <taxon>Gnathifera</taxon>
        <taxon>Rotifera</taxon>
        <taxon>Eurotatoria</taxon>
        <taxon>Bdelloidea</taxon>
        <taxon>Philodinida</taxon>
        <taxon>Philodinidae</taxon>
        <taxon>Didymodactylos</taxon>
    </lineage>
</organism>
<protein>
    <submittedName>
        <fullName evidence="3">Uncharacterized protein</fullName>
    </submittedName>
</protein>
<dbReference type="Proteomes" id="UP000682733">
    <property type="component" value="Unassembled WGS sequence"/>
</dbReference>
<evidence type="ECO:0000313" key="4">
    <source>
        <dbReference type="EMBL" id="CAF3899723.1"/>
    </source>
</evidence>
<dbReference type="EMBL" id="CAJNOK010010747">
    <property type="protein sequence ID" value="CAF1123651.1"/>
    <property type="molecule type" value="Genomic_DNA"/>
</dbReference>
<evidence type="ECO:0000313" key="6">
    <source>
        <dbReference type="Proteomes" id="UP000663829"/>
    </source>
</evidence>
<evidence type="ECO:0000256" key="1">
    <source>
        <dbReference type="SAM" id="MobiDB-lite"/>
    </source>
</evidence>
<feature type="compositionally biased region" description="Basic residues" evidence="1">
    <location>
        <begin position="227"/>
        <end position="238"/>
    </location>
</feature>
<accession>A0A815DTJ6</accession>
<proteinExistence type="predicted"/>
<gene>
    <name evidence="3" type="ORF">GPM918_LOCUS28605</name>
    <name evidence="2" type="ORF">OVA965_LOCUS20302</name>
    <name evidence="5" type="ORF">SRO942_LOCUS29116</name>
    <name evidence="4" type="ORF">TMI583_LOCUS20640</name>
</gene>
<reference evidence="3" key="1">
    <citation type="submission" date="2021-02" db="EMBL/GenBank/DDBJ databases">
        <authorList>
            <person name="Nowell W R."/>
        </authorList>
    </citation>
    <scope>NUCLEOTIDE SEQUENCE</scope>
</reference>
<dbReference type="EMBL" id="CAJNOQ010012556">
    <property type="protein sequence ID" value="CAF1302771.1"/>
    <property type="molecule type" value="Genomic_DNA"/>
</dbReference>
<name>A0A815DTJ6_9BILA</name>
<feature type="non-terminal residue" evidence="3">
    <location>
        <position position="1"/>
    </location>
</feature>
<feature type="compositionally biased region" description="Basic and acidic residues" evidence="1">
    <location>
        <begin position="163"/>
        <end position="175"/>
    </location>
</feature>
<evidence type="ECO:0000313" key="2">
    <source>
        <dbReference type="EMBL" id="CAF1123651.1"/>
    </source>
</evidence>
<dbReference type="EMBL" id="CAJOBC010038248">
    <property type="protein sequence ID" value="CAF4129856.1"/>
    <property type="molecule type" value="Genomic_DNA"/>
</dbReference>
<feature type="compositionally biased region" description="Low complexity" evidence="1">
    <location>
        <begin position="214"/>
        <end position="226"/>
    </location>
</feature>
<feature type="region of interest" description="Disordered" evidence="1">
    <location>
        <begin position="214"/>
        <end position="238"/>
    </location>
</feature>
<dbReference type="AlphaFoldDB" id="A0A815DTJ6"/>
<dbReference type="EMBL" id="CAJOBA010018470">
    <property type="protein sequence ID" value="CAF3899723.1"/>
    <property type="molecule type" value="Genomic_DNA"/>
</dbReference>
<evidence type="ECO:0000313" key="5">
    <source>
        <dbReference type="EMBL" id="CAF4129856.1"/>
    </source>
</evidence>
<keyword evidence="6" id="KW-1185">Reference proteome</keyword>